<dbReference type="AlphaFoldDB" id="A0A7S0CAM7"/>
<evidence type="ECO:0000256" key="1">
    <source>
        <dbReference type="ARBA" id="ARBA00004141"/>
    </source>
</evidence>
<accession>A0A7S0CAM7</accession>
<dbReference type="PANTHER" id="PTHR31652">
    <property type="entry name" value="LIMR FAMILY PROTEIN DDB_G0283707-RELATED"/>
    <property type="match status" value="1"/>
</dbReference>
<comment type="subcellular location">
    <subcellularLocation>
        <location evidence="1">Membrane</location>
        <topology evidence="1">Multi-pass membrane protein</topology>
    </subcellularLocation>
</comment>
<dbReference type="GO" id="GO:0016020">
    <property type="term" value="C:membrane"/>
    <property type="evidence" value="ECO:0007669"/>
    <property type="project" value="UniProtKB-SubCell"/>
</dbReference>
<dbReference type="InterPro" id="IPR006876">
    <property type="entry name" value="LMBR1-like_membr_prot"/>
</dbReference>
<evidence type="ECO:0000256" key="5">
    <source>
        <dbReference type="SAM" id="Phobius"/>
    </source>
</evidence>
<evidence type="ECO:0000256" key="3">
    <source>
        <dbReference type="ARBA" id="ARBA00022989"/>
    </source>
</evidence>
<evidence type="ECO:0000256" key="4">
    <source>
        <dbReference type="ARBA" id="ARBA00023136"/>
    </source>
</evidence>
<protein>
    <recommendedName>
        <fullName evidence="7">LIMR family protein</fullName>
    </recommendedName>
</protein>
<feature type="transmembrane region" description="Helical" evidence="5">
    <location>
        <begin position="116"/>
        <end position="144"/>
    </location>
</feature>
<reference evidence="6" key="1">
    <citation type="submission" date="2021-01" db="EMBL/GenBank/DDBJ databases">
        <authorList>
            <person name="Corre E."/>
            <person name="Pelletier E."/>
            <person name="Niang G."/>
            <person name="Scheremetjew M."/>
            <person name="Finn R."/>
            <person name="Kale V."/>
            <person name="Holt S."/>
            <person name="Cochrane G."/>
            <person name="Meng A."/>
            <person name="Brown T."/>
            <person name="Cohen L."/>
        </authorList>
    </citation>
    <scope>NUCLEOTIDE SEQUENCE</scope>
    <source>
        <strain evidence="6">CCAP1064/1</strain>
    </source>
</reference>
<proteinExistence type="predicted"/>
<dbReference type="PANTHER" id="PTHR31652:SF0">
    <property type="entry name" value="LIMR FAMILY PROTEIN DDB_G0283707-RELATED"/>
    <property type="match status" value="1"/>
</dbReference>
<evidence type="ECO:0008006" key="7">
    <source>
        <dbReference type="Google" id="ProtNLM"/>
    </source>
</evidence>
<name>A0A7S0CAM7_9STRA</name>
<evidence type="ECO:0000256" key="2">
    <source>
        <dbReference type="ARBA" id="ARBA00022692"/>
    </source>
</evidence>
<sequence>MRYLNRPAFMDAADIAKVGLEINTRVNDLVEVGELIKVERETREEEAKDSGKAGTNNKNSILKRLLCGGKKGKSKRQADKLDRQTILQFKQAVFLLENDVKDFQDASDAYQAYNPLLVYVQLVLGVCSLILSLLWVIHIVVYVLPDPAWNPFLNVFVQWIDSCFPLFGVLAVAIFSLYLLAAGIMGCFKMGLRFLFFTLYPMKYGATYMSSFLFNVALVLLCSVPVVQFSVNAFADYARYTNIIQTFGVQIQYLQFFRFFFEAQIFENVLLLMTIWTAGYLILKPVDKPTNTLELRDRLLKNEEE</sequence>
<dbReference type="Pfam" id="PF04791">
    <property type="entry name" value="LMBR1"/>
    <property type="match status" value="1"/>
</dbReference>
<organism evidence="6">
    <name type="scientific">Proboscia inermis</name>
    <dbReference type="NCBI Taxonomy" id="420281"/>
    <lineage>
        <taxon>Eukaryota</taxon>
        <taxon>Sar</taxon>
        <taxon>Stramenopiles</taxon>
        <taxon>Ochrophyta</taxon>
        <taxon>Bacillariophyta</taxon>
        <taxon>Coscinodiscophyceae</taxon>
        <taxon>Rhizosoleniophycidae</taxon>
        <taxon>Rhizosoleniales</taxon>
        <taxon>Rhizosoleniaceae</taxon>
        <taxon>Proboscia</taxon>
    </lineage>
</organism>
<feature type="transmembrane region" description="Helical" evidence="5">
    <location>
        <begin position="164"/>
        <end position="188"/>
    </location>
</feature>
<keyword evidence="4 5" id="KW-0472">Membrane</keyword>
<gene>
    <name evidence="6" type="ORF">PINE0816_LOCUS14195</name>
</gene>
<feature type="transmembrane region" description="Helical" evidence="5">
    <location>
        <begin position="208"/>
        <end position="231"/>
    </location>
</feature>
<keyword evidence="2 5" id="KW-0812">Transmembrane</keyword>
<feature type="transmembrane region" description="Helical" evidence="5">
    <location>
        <begin position="265"/>
        <end position="283"/>
    </location>
</feature>
<evidence type="ECO:0000313" key="6">
    <source>
        <dbReference type="EMBL" id="CAD8418060.1"/>
    </source>
</evidence>
<keyword evidence="3 5" id="KW-1133">Transmembrane helix</keyword>
<dbReference type="EMBL" id="HBEL01030442">
    <property type="protein sequence ID" value="CAD8418060.1"/>
    <property type="molecule type" value="Transcribed_RNA"/>
</dbReference>